<keyword evidence="2" id="KW-0677">Repeat</keyword>
<evidence type="ECO:0000256" key="6">
    <source>
        <dbReference type="SAM" id="MobiDB-lite"/>
    </source>
</evidence>
<feature type="domain" description="C2H2-type" evidence="7">
    <location>
        <begin position="102"/>
        <end position="129"/>
    </location>
</feature>
<feature type="compositionally biased region" description="Basic and acidic residues" evidence="6">
    <location>
        <begin position="977"/>
        <end position="990"/>
    </location>
</feature>
<feature type="domain" description="C2H2-type" evidence="7">
    <location>
        <begin position="377"/>
        <end position="405"/>
    </location>
</feature>
<proteinExistence type="predicted"/>
<reference evidence="8" key="1">
    <citation type="journal article" date="2014" name="Nat. Genet.">
        <title>Genome and transcriptome of the porcine whipworm Trichuris suis.</title>
        <authorList>
            <person name="Jex A.R."/>
            <person name="Nejsum P."/>
            <person name="Schwarz E.M."/>
            <person name="Hu L."/>
            <person name="Young N.D."/>
            <person name="Hall R.S."/>
            <person name="Korhonen P.K."/>
            <person name="Liao S."/>
            <person name="Thamsborg S."/>
            <person name="Xia J."/>
            <person name="Xu P."/>
            <person name="Wang S."/>
            <person name="Scheerlinck J.P."/>
            <person name="Hofmann A."/>
            <person name="Sternberg P.W."/>
            <person name="Wang J."/>
            <person name="Gasser R.B."/>
        </authorList>
    </citation>
    <scope>NUCLEOTIDE SEQUENCE [LARGE SCALE GENOMIC DNA]</scope>
    <source>
        <strain evidence="8">DCEP-RM93F</strain>
    </source>
</reference>
<dbReference type="GO" id="GO:0005634">
    <property type="term" value="C:nucleus"/>
    <property type="evidence" value="ECO:0007669"/>
    <property type="project" value="TreeGrafter"/>
</dbReference>
<dbReference type="Gene3D" id="3.30.160.60">
    <property type="entry name" value="Classic Zinc Finger"/>
    <property type="match status" value="7"/>
</dbReference>
<dbReference type="Proteomes" id="UP000030758">
    <property type="component" value="Unassembled WGS sequence"/>
</dbReference>
<dbReference type="Pfam" id="PF00096">
    <property type="entry name" value="zf-C2H2"/>
    <property type="match status" value="5"/>
</dbReference>
<dbReference type="EMBL" id="KL367501">
    <property type="protein sequence ID" value="KFD68749.1"/>
    <property type="molecule type" value="Genomic_DNA"/>
</dbReference>
<feature type="domain" description="C2H2-type" evidence="7">
    <location>
        <begin position="953"/>
        <end position="981"/>
    </location>
</feature>
<evidence type="ECO:0000256" key="4">
    <source>
        <dbReference type="ARBA" id="ARBA00022833"/>
    </source>
</evidence>
<feature type="domain" description="C2H2-type" evidence="7">
    <location>
        <begin position="159"/>
        <end position="187"/>
    </location>
</feature>
<feature type="domain" description="C2H2-type" evidence="7">
    <location>
        <begin position="130"/>
        <end position="157"/>
    </location>
</feature>
<feature type="domain" description="C2H2-type" evidence="7">
    <location>
        <begin position="1123"/>
        <end position="1150"/>
    </location>
</feature>
<dbReference type="SMART" id="SM00451">
    <property type="entry name" value="ZnF_U1"/>
    <property type="match status" value="5"/>
</dbReference>
<dbReference type="PROSITE" id="PS50157">
    <property type="entry name" value="ZINC_FINGER_C2H2_2"/>
    <property type="match status" value="12"/>
</dbReference>
<feature type="domain" description="C2H2-type" evidence="7">
    <location>
        <begin position="1095"/>
        <end position="1122"/>
    </location>
</feature>
<name>A0A085NH03_9BILA</name>
<dbReference type="InterPro" id="IPR013087">
    <property type="entry name" value="Znf_C2H2_type"/>
</dbReference>
<feature type="region of interest" description="Disordered" evidence="6">
    <location>
        <begin position="184"/>
        <end position="218"/>
    </location>
</feature>
<dbReference type="InterPro" id="IPR036236">
    <property type="entry name" value="Znf_C2H2_sf"/>
</dbReference>
<sequence>MSRRKQAKPTQLRVASDELEGLETSPHSSLSMEQPGTSAATTPEPEADRDDQSVAEEKTSRNDLVESYHNGGLFACTYCPYSFATPGALKNHEQEHAALMPYRCTICGKGFKHKRSQNRHNKLHSGLRKYKCTICDSRFFRSDHLKLHMKTHEISKYAFVCVICQRGFNSNSALESHFQVYHNKGSQQATSPDRDRDTTFQDETTLLPSSTAEPSGYRQSAEDLSFLECSICHLRMPSSESLLCHLDSQHNLISSCTPAETHTSAADNPASSNSEVIFCVLCPSAFESTDELESHSESVHGIKHSAILAQITQLSLPLCTSEDDQSEDRNRRQPQQRSFTCGFCTDQFLSVFGLQKHTLHKHSLKDLQLPVSNDPTYDCDVCGRSFESILALHCHISTAHNSATVDGRQNGFDQAVEPNPSTSLLSANMTKSASVFQCGQCDVVSTSLKSFTSHMQQHLTEQSQSMEDCKSKRCDLCGLVLDTELEYDTHLMSHYLQKESHYVCDKCNRSYTTSEDLQKHLFDLHAVHLYRCALCGSIHDSRPDLQEHFAITHRSEQLRHRCRSCNAVFNADEQFLAHVHVAHLNKVGKSSSPNTTVVPFYCTVCCIAFNSEVEYRAHRHTLFKCPLCSEAFDVEYLYEKHINNAHGEQALLIAAVAAAAAVGSGGAWSLPRRLLSSDMKRHCSDDSSQTTVNGNSSAGSSTLPAVTSKCNICDKKCSSMHELAQHKLQHCKVIHSEMCNVCRAPITSVEQFFAHIRMHNSSGVPVACVICKQSLLSTIEMHTHSKFHLRLDCSTSCRCQKCAGQSTSDGLNNATATKMSCNCQVVVKTEAEEIGEDVNGAVSDDLLRSDAEAEKNVSPARKNQCPKRRRTRSVENQVEANIDTNVQQDDANQVCMLCKRIFDSSSKLQCHLIEHSFVGCSGFQCYLCETVFSKPQPLQQHMASSHTYEERVYVCLRCDQKFFFRAELDSHTIVKHSDFDPPEASAKDLTEPTGDEEADAEKAEMKFSCCLCGRWFPDLTSLQEHSADCSLNVKSTSDSPSGTKCVTLPEKVAEEPSKVKRMYVVSSDKSNDSERSRSSRIAGNRNLKVAQQGTHPCPHCSKVFNSPSALQGHSHVHMGSRIHQCSKCKREFPTAAKMRNHQRQHSGDKPFPCEVCGRFFSRKDNLKVHMKTHFKYNSLNSLTDLPTMVSPGARSVLSNLGSTSASGAGPQSATNN</sequence>
<feature type="domain" description="C2H2-type" evidence="7">
    <location>
        <begin position="502"/>
        <end position="526"/>
    </location>
</feature>
<dbReference type="GO" id="GO:0000122">
    <property type="term" value="P:negative regulation of transcription by RNA polymerase II"/>
    <property type="evidence" value="ECO:0007669"/>
    <property type="project" value="UniProtKB-ARBA"/>
</dbReference>
<gene>
    <name evidence="8" type="ORF">M514_02773</name>
</gene>
<feature type="region of interest" description="Disordered" evidence="6">
    <location>
        <begin position="1"/>
        <end position="60"/>
    </location>
</feature>
<feature type="domain" description="C2H2-type" evidence="7">
    <location>
        <begin position="530"/>
        <end position="558"/>
    </location>
</feature>
<organism evidence="8">
    <name type="scientific">Trichuris suis</name>
    <name type="common">pig whipworm</name>
    <dbReference type="NCBI Taxonomy" id="68888"/>
    <lineage>
        <taxon>Eukaryota</taxon>
        <taxon>Metazoa</taxon>
        <taxon>Ecdysozoa</taxon>
        <taxon>Nematoda</taxon>
        <taxon>Enoplea</taxon>
        <taxon>Dorylaimia</taxon>
        <taxon>Trichinellida</taxon>
        <taxon>Trichuridae</taxon>
        <taxon>Trichuris</taxon>
    </lineage>
</organism>
<feature type="region of interest" description="Disordered" evidence="6">
    <location>
        <begin position="1065"/>
        <end position="1086"/>
    </location>
</feature>
<feature type="compositionally biased region" description="Polar residues" evidence="6">
    <location>
        <begin position="201"/>
        <end position="213"/>
    </location>
</feature>
<dbReference type="GO" id="GO:0000977">
    <property type="term" value="F:RNA polymerase II transcription regulatory region sequence-specific DNA binding"/>
    <property type="evidence" value="ECO:0007669"/>
    <property type="project" value="TreeGrafter"/>
</dbReference>
<dbReference type="AlphaFoldDB" id="A0A085NH03"/>
<feature type="region of interest" description="Disordered" evidence="6">
    <location>
        <begin position="977"/>
        <end position="996"/>
    </location>
</feature>
<keyword evidence="1" id="KW-0479">Metal-binding</keyword>
<dbReference type="FunFam" id="3.30.160.60:FF:000736">
    <property type="entry name" value="Zinc finger protein 423"/>
    <property type="match status" value="1"/>
</dbReference>
<feature type="domain" description="C2H2-type" evidence="7">
    <location>
        <begin position="74"/>
        <end position="101"/>
    </location>
</feature>
<evidence type="ECO:0000256" key="5">
    <source>
        <dbReference type="PROSITE-ProRule" id="PRU00042"/>
    </source>
</evidence>
<evidence type="ECO:0000256" key="2">
    <source>
        <dbReference type="ARBA" id="ARBA00022737"/>
    </source>
</evidence>
<dbReference type="PANTHER" id="PTHR24379:SF127">
    <property type="entry name" value="BLOODY FINGERS-RELATED"/>
    <property type="match status" value="1"/>
</dbReference>
<dbReference type="PANTHER" id="PTHR24379">
    <property type="entry name" value="KRAB AND ZINC FINGER DOMAIN-CONTAINING"/>
    <property type="match status" value="1"/>
</dbReference>
<evidence type="ECO:0000259" key="7">
    <source>
        <dbReference type="PROSITE" id="PS50157"/>
    </source>
</evidence>
<feature type="compositionally biased region" description="Basic and acidic residues" evidence="6">
    <location>
        <begin position="50"/>
        <end position="60"/>
    </location>
</feature>
<evidence type="ECO:0000256" key="1">
    <source>
        <dbReference type="ARBA" id="ARBA00022723"/>
    </source>
</evidence>
<dbReference type="GO" id="GO:0000981">
    <property type="term" value="F:DNA-binding transcription factor activity, RNA polymerase II-specific"/>
    <property type="evidence" value="ECO:0007669"/>
    <property type="project" value="TreeGrafter"/>
</dbReference>
<dbReference type="FunFam" id="3.30.160.60:FF:000446">
    <property type="entry name" value="Zinc finger protein"/>
    <property type="match status" value="1"/>
</dbReference>
<feature type="region of interest" description="Disordered" evidence="6">
    <location>
        <begin position="850"/>
        <end position="876"/>
    </location>
</feature>
<evidence type="ECO:0000256" key="3">
    <source>
        <dbReference type="ARBA" id="ARBA00022771"/>
    </source>
</evidence>
<dbReference type="GO" id="GO:0008270">
    <property type="term" value="F:zinc ion binding"/>
    <property type="evidence" value="ECO:0007669"/>
    <property type="project" value="UniProtKB-KW"/>
</dbReference>
<dbReference type="SUPFAM" id="SSF57667">
    <property type="entry name" value="beta-beta-alpha zinc fingers"/>
    <property type="match status" value="6"/>
</dbReference>
<protein>
    <recommendedName>
        <fullName evidence="7">C2H2-type domain-containing protein</fullName>
    </recommendedName>
</protein>
<dbReference type="InterPro" id="IPR003604">
    <property type="entry name" value="Matrin/U1-like-C_Znf_C2H2"/>
</dbReference>
<dbReference type="PROSITE" id="PS00028">
    <property type="entry name" value="ZINC_FINGER_C2H2_1"/>
    <property type="match status" value="17"/>
</dbReference>
<keyword evidence="3 5" id="KW-0863">Zinc-finger</keyword>
<accession>A0A085NH03</accession>
<dbReference type="SMART" id="SM00355">
    <property type="entry name" value="ZnF_C2H2"/>
    <property type="match status" value="25"/>
</dbReference>
<feature type="domain" description="C2H2-type" evidence="7">
    <location>
        <begin position="1151"/>
        <end position="1178"/>
    </location>
</feature>
<keyword evidence="4" id="KW-0862">Zinc</keyword>
<feature type="compositionally biased region" description="Polar residues" evidence="6">
    <location>
        <begin position="25"/>
        <end position="41"/>
    </location>
</feature>
<evidence type="ECO:0000313" key="8">
    <source>
        <dbReference type="EMBL" id="KFD68749.1"/>
    </source>
</evidence>
<dbReference type="Pfam" id="PF12874">
    <property type="entry name" value="zf-met"/>
    <property type="match status" value="2"/>
</dbReference>
<feature type="domain" description="C2H2-type" evidence="7">
    <location>
        <begin position="923"/>
        <end position="951"/>
    </location>
</feature>